<feature type="non-terminal residue" evidence="2">
    <location>
        <position position="110"/>
    </location>
</feature>
<keyword evidence="1" id="KW-0812">Transmembrane</keyword>
<keyword evidence="1" id="KW-0472">Membrane</keyword>
<sequence>MIICLFFDFTFIGFLFLSWFAVQTVYFWLFGLCLFFIFLTIPLSVILDVINLCTWISTLQSVKFMFYWYPVQGVPCLVPDDSWDRLQVPHDPEEVSGRRWMDGWKFMSFN</sequence>
<organism evidence="2 3">
    <name type="scientific">Ameiurus melas</name>
    <name type="common">Black bullhead</name>
    <name type="synonym">Silurus melas</name>
    <dbReference type="NCBI Taxonomy" id="219545"/>
    <lineage>
        <taxon>Eukaryota</taxon>
        <taxon>Metazoa</taxon>
        <taxon>Chordata</taxon>
        <taxon>Craniata</taxon>
        <taxon>Vertebrata</taxon>
        <taxon>Euteleostomi</taxon>
        <taxon>Actinopterygii</taxon>
        <taxon>Neopterygii</taxon>
        <taxon>Teleostei</taxon>
        <taxon>Ostariophysi</taxon>
        <taxon>Siluriformes</taxon>
        <taxon>Ictaluridae</taxon>
        <taxon>Ameiurus</taxon>
    </lineage>
</organism>
<gene>
    <name evidence="2" type="ORF">AMELA_G00159460</name>
</gene>
<dbReference type="Proteomes" id="UP000593565">
    <property type="component" value="Unassembled WGS sequence"/>
</dbReference>
<feature type="transmembrane region" description="Helical" evidence="1">
    <location>
        <begin position="5"/>
        <end position="22"/>
    </location>
</feature>
<dbReference type="AlphaFoldDB" id="A0A7J6AEB1"/>
<keyword evidence="3" id="KW-1185">Reference proteome</keyword>
<dbReference type="EMBL" id="JAAGNN010000013">
    <property type="protein sequence ID" value="KAF4081265.1"/>
    <property type="molecule type" value="Genomic_DNA"/>
</dbReference>
<accession>A0A7J6AEB1</accession>
<evidence type="ECO:0000256" key="1">
    <source>
        <dbReference type="SAM" id="Phobius"/>
    </source>
</evidence>
<reference evidence="2 3" key="1">
    <citation type="submission" date="2020-02" db="EMBL/GenBank/DDBJ databases">
        <title>A chromosome-scale genome assembly of the black bullhead catfish (Ameiurus melas).</title>
        <authorList>
            <person name="Wen M."/>
            <person name="Zham M."/>
            <person name="Cabau C."/>
            <person name="Klopp C."/>
            <person name="Donnadieu C."/>
            <person name="Roques C."/>
            <person name="Bouchez O."/>
            <person name="Lampietro C."/>
            <person name="Jouanno E."/>
            <person name="Herpin A."/>
            <person name="Louis A."/>
            <person name="Berthelot C."/>
            <person name="Parey E."/>
            <person name="Roest-Crollius H."/>
            <person name="Braasch I."/>
            <person name="Postlethwait J."/>
            <person name="Robinson-Rechavi M."/>
            <person name="Echchiki A."/>
            <person name="Begum T."/>
            <person name="Montfort J."/>
            <person name="Schartl M."/>
            <person name="Bobe J."/>
            <person name="Guiguen Y."/>
        </authorList>
    </citation>
    <scope>NUCLEOTIDE SEQUENCE [LARGE SCALE GENOMIC DNA]</scope>
    <source>
        <strain evidence="2">M_S1</strain>
        <tissue evidence="2">Blood</tissue>
    </source>
</reference>
<evidence type="ECO:0000313" key="3">
    <source>
        <dbReference type="Proteomes" id="UP000593565"/>
    </source>
</evidence>
<comment type="caution">
    <text evidence="2">The sequence shown here is derived from an EMBL/GenBank/DDBJ whole genome shotgun (WGS) entry which is preliminary data.</text>
</comment>
<evidence type="ECO:0000313" key="2">
    <source>
        <dbReference type="EMBL" id="KAF4081265.1"/>
    </source>
</evidence>
<protein>
    <submittedName>
        <fullName evidence="2">Uncharacterized protein</fullName>
    </submittedName>
</protein>
<name>A0A7J6AEB1_AMEME</name>
<feature type="transmembrane region" description="Helical" evidence="1">
    <location>
        <begin position="28"/>
        <end position="56"/>
    </location>
</feature>
<keyword evidence="1" id="KW-1133">Transmembrane helix</keyword>
<proteinExistence type="predicted"/>